<dbReference type="AlphaFoldDB" id="K1L3H2"/>
<dbReference type="Gene3D" id="3.40.50.720">
    <property type="entry name" value="NAD(P)-binding Rossmann-like Domain"/>
    <property type="match status" value="1"/>
</dbReference>
<name>K1L3H2_9BACL</name>
<keyword evidence="4" id="KW-1185">Reference proteome</keyword>
<comment type="similarity">
    <text evidence="1">Belongs to the short-chain dehydrogenases/reductases (SDR) family.</text>
</comment>
<keyword evidence="2 3" id="KW-0560">Oxidoreductase</keyword>
<evidence type="ECO:0000256" key="2">
    <source>
        <dbReference type="ARBA" id="ARBA00023002"/>
    </source>
</evidence>
<dbReference type="InterPro" id="IPR036291">
    <property type="entry name" value="NAD(P)-bd_dom_sf"/>
</dbReference>
<protein>
    <submittedName>
        <fullName evidence="3">3-alpha-(Or 20-beta)-hydroxysteroid dehydrogenase</fullName>
        <ecNumber evidence="3">1.1.1.53</ecNumber>
    </submittedName>
</protein>
<dbReference type="PRINTS" id="PR00081">
    <property type="entry name" value="GDHRDH"/>
</dbReference>
<dbReference type="PANTHER" id="PTHR42760:SF133">
    <property type="entry name" value="3-OXOACYL-[ACYL-CARRIER-PROTEIN] REDUCTASE"/>
    <property type="match status" value="1"/>
</dbReference>
<reference evidence="3 4" key="1">
    <citation type="journal article" date="2012" name="J. Bacteriol.">
        <title>Draft Genome Sequence of Bacillus isronensis Strain B3W22, Isolated from the Upper Atmosphere.</title>
        <authorList>
            <person name="Shivaji S."/>
            <person name="Ara S."/>
            <person name="Singh S.K."/>
            <person name="Bandi S."/>
            <person name="Singh A."/>
            <person name="Pinnaka A.K."/>
        </authorList>
    </citation>
    <scope>NUCLEOTIDE SEQUENCE [LARGE SCALE GENOMIC DNA]</scope>
    <source>
        <strain evidence="3 4">B3W22</strain>
    </source>
</reference>
<organism evidence="3 4">
    <name type="scientific">Solibacillus isronensis B3W22</name>
    <dbReference type="NCBI Taxonomy" id="1224748"/>
    <lineage>
        <taxon>Bacteria</taxon>
        <taxon>Bacillati</taxon>
        <taxon>Bacillota</taxon>
        <taxon>Bacilli</taxon>
        <taxon>Bacillales</taxon>
        <taxon>Caryophanaceae</taxon>
        <taxon>Solibacillus</taxon>
    </lineage>
</organism>
<evidence type="ECO:0000256" key="1">
    <source>
        <dbReference type="ARBA" id="ARBA00006484"/>
    </source>
</evidence>
<dbReference type="GO" id="GO:0047044">
    <property type="term" value="F:androstan-3-alpha,17-beta-diol dehydrogenase (NAD+) activity"/>
    <property type="evidence" value="ECO:0007669"/>
    <property type="project" value="UniProtKB-EC"/>
</dbReference>
<proteinExistence type="inferred from homology"/>
<sequence>MGKLEGKVAIITGAARGQGAAHAKAFIEEGAKVAITDILSEEGAQLAEQLGAENCKFYKHDVTNLKEWESIVSDVENTFGPVNILINNAGIGLKKSIVDMTEEEYRKIIDVNQVSVFLGMKSVIPSMLKMNSGSIVNISSIAGLLGSKDGSVAYDASKFAVTGMTKSIGLEMAHTGIRVNSVHPGIIMTPMVMTKDENPTVTDSIGKLLNHVPMKRGATPEEVTKLVLFLASDDSSYSTASEFVIDGGLTANRYG</sequence>
<dbReference type="PANTHER" id="PTHR42760">
    <property type="entry name" value="SHORT-CHAIN DEHYDROGENASES/REDUCTASES FAMILY MEMBER"/>
    <property type="match status" value="1"/>
</dbReference>
<evidence type="ECO:0000313" key="3">
    <source>
        <dbReference type="EMBL" id="EKB45178.1"/>
    </source>
</evidence>
<dbReference type="PRINTS" id="PR00080">
    <property type="entry name" value="SDRFAMILY"/>
</dbReference>
<dbReference type="EMBL" id="AMCK01000009">
    <property type="protein sequence ID" value="EKB45178.1"/>
    <property type="molecule type" value="Genomic_DNA"/>
</dbReference>
<dbReference type="GO" id="GO:0008206">
    <property type="term" value="P:bile acid metabolic process"/>
    <property type="evidence" value="ECO:0007669"/>
    <property type="project" value="UniProtKB-ARBA"/>
</dbReference>
<gene>
    <name evidence="3" type="primary">fabG3_3</name>
    <name evidence="3" type="ORF">B857_02057</name>
</gene>
<dbReference type="EC" id="1.1.1.53" evidence="3"/>
<dbReference type="Pfam" id="PF13561">
    <property type="entry name" value="adh_short_C2"/>
    <property type="match status" value="1"/>
</dbReference>
<dbReference type="RefSeq" id="WP_008406117.1">
    <property type="nucleotide sequence ID" value="NZ_AMCK01000009.1"/>
</dbReference>
<dbReference type="FunFam" id="3.40.50.720:FF:000084">
    <property type="entry name" value="Short-chain dehydrogenase reductase"/>
    <property type="match status" value="1"/>
</dbReference>
<dbReference type="PATRIC" id="fig|1224748.3.peg.2036"/>
<dbReference type="Proteomes" id="UP000004738">
    <property type="component" value="Unassembled WGS sequence"/>
</dbReference>
<dbReference type="InterPro" id="IPR002347">
    <property type="entry name" value="SDR_fam"/>
</dbReference>
<evidence type="ECO:0000313" key="4">
    <source>
        <dbReference type="Proteomes" id="UP000004738"/>
    </source>
</evidence>
<comment type="caution">
    <text evidence="3">The sequence shown here is derived from an EMBL/GenBank/DDBJ whole genome shotgun (WGS) entry which is preliminary data.</text>
</comment>
<accession>K1L3H2</accession>
<dbReference type="NCBIfam" id="NF005559">
    <property type="entry name" value="PRK07231.1"/>
    <property type="match status" value="1"/>
</dbReference>
<dbReference type="SUPFAM" id="SSF51735">
    <property type="entry name" value="NAD(P)-binding Rossmann-fold domains"/>
    <property type="match status" value="1"/>
</dbReference>